<organism evidence="2 3">
    <name type="scientific">Sclerotinia borealis (strain F-4128)</name>
    <dbReference type="NCBI Taxonomy" id="1432307"/>
    <lineage>
        <taxon>Eukaryota</taxon>
        <taxon>Fungi</taxon>
        <taxon>Dikarya</taxon>
        <taxon>Ascomycota</taxon>
        <taxon>Pezizomycotina</taxon>
        <taxon>Leotiomycetes</taxon>
        <taxon>Helotiales</taxon>
        <taxon>Sclerotiniaceae</taxon>
        <taxon>Sclerotinia</taxon>
    </lineage>
</organism>
<dbReference type="AlphaFoldDB" id="W9C5Z6"/>
<feature type="region of interest" description="Disordered" evidence="1">
    <location>
        <begin position="149"/>
        <end position="179"/>
    </location>
</feature>
<keyword evidence="3" id="KW-1185">Reference proteome</keyword>
<dbReference type="Proteomes" id="UP000019487">
    <property type="component" value="Unassembled WGS sequence"/>
</dbReference>
<evidence type="ECO:0000256" key="1">
    <source>
        <dbReference type="SAM" id="MobiDB-lite"/>
    </source>
</evidence>
<sequence length="658" mass="70797">MSPTQAPNGSPASSQKKTADNKCVLTTKGWVCALCFPFDDPSRALERVLNFAELKAHAAGNHYAQLGQNEWETYVNKSVYYEAHFKNQGDLGLNGGVMHGPPTIAFRKTLTKQAGVSKRKYVRKVKPVFESALDLMESMINFDGNADDRVKFETPASPGGSQDGNSEMSDVDVGPNSPQTDIGIGSFFDPFAAHHQYSMHPMGVSQVGTSPTTPQASAISFYGQSTAQNQYGMHPIEGSQVVASPSTPSRKKAAAPKNPLRQRLSENPSFESAVSVHGLAQVRAAGNAGLQRYLERQARGLPRAANVPLTLSPPRNGTMGLPLTAANYAAAGMPSIQVEKAARRTKKVDRRRQASTSLSIADDVNADTSPSTNAVPINLSLNEFGVPATIFGQAPGAVYKSHTYKSIYAEMTPKEQLPLPEFSLPELSLPELSLHELSFPAASNNIIQQEPTYDVGTVGMFGDDQATGFTDAFIANFLNEDMEAPNNFNQGQIDISQHQVFGTPEPEQLTTGTSLDTPDLGLNAFAASRHVDVVSRPVARPVPVSRPVPAVRPVPAARPVTLPANQVFRPRSPVRVTQKVLNKRNKWVSVDEALAEVEASAKARKSTEVEKKVEKKGAAKKSARALTFAENPFGFQGFAGLKNLEALKKHGPSKPSSS</sequence>
<gene>
    <name evidence="2" type="ORF">SBOR_9617</name>
</gene>
<feature type="compositionally biased region" description="Polar residues" evidence="1">
    <location>
        <begin position="159"/>
        <end position="168"/>
    </location>
</feature>
<comment type="caution">
    <text evidence="2">The sequence shown here is derived from an EMBL/GenBank/DDBJ whole genome shotgun (WGS) entry which is preliminary data.</text>
</comment>
<evidence type="ECO:0000313" key="3">
    <source>
        <dbReference type="Proteomes" id="UP000019487"/>
    </source>
</evidence>
<proteinExistence type="predicted"/>
<feature type="region of interest" description="Disordered" evidence="1">
    <location>
        <begin position="342"/>
        <end position="369"/>
    </location>
</feature>
<feature type="region of interest" description="Disordered" evidence="1">
    <location>
        <begin position="239"/>
        <end position="262"/>
    </location>
</feature>
<accession>W9C5Z6</accession>
<evidence type="ECO:0000313" key="2">
    <source>
        <dbReference type="EMBL" id="ESZ89995.1"/>
    </source>
</evidence>
<name>W9C5Z6_SCLBF</name>
<dbReference type="OrthoDB" id="3553127at2759"/>
<dbReference type="EMBL" id="AYSA01000718">
    <property type="protein sequence ID" value="ESZ89995.1"/>
    <property type="molecule type" value="Genomic_DNA"/>
</dbReference>
<reference evidence="2 3" key="1">
    <citation type="journal article" date="2014" name="Genome Announc.">
        <title>Draft genome sequence of Sclerotinia borealis, a psychrophilic plant pathogenic fungus.</title>
        <authorList>
            <person name="Mardanov A.V."/>
            <person name="Beletsky A.V."/>
            <person name="Kadnikov V.V."/>
            <person name="Ignatov A.N."/>
            <person name="Ravin N.V."/>
        </authorList>
    </citation>
    <scope>NUCLEOTIDE SEQUENCE [LARGE SCALE GENOMIC DNA]</scope>
    <source>
        <strain evidence="3">F-4157</strain>
    </source>
</reference>
<protein>
    <submittedName>
        <fullName evidence="2">Uncharacterized protein</fullName>
    </submittedName>
</protein>
<dbReference type="HOGENOM" id="CLU_416875_0_0_1"/>